<accession>A0A0G0LKJ1</accession>
<dbReference type="EMBL" id="LBVU01000002">
    <property type="protein sequence ID" value="KKQ92428.1"/>
    <property type="molecule type" value="Genomic_DNA"/>
</dbReference>
<reference evidence="2 3" key="1">
    <citation type="journal article" date="2015" name="Nature">
        <title>rRNA introns, odd ribosomes, and small enigmatic genomes across a large radiation of phyla.</title>
        <authorList>
            <person name="Brown C.T."/>
            <person name="Hug L.A."/>
            <person name="Thomas B.C."/>
            <person name="Sharon I."/>
            <person name="Castelle C.J."/>
            <person name="Singh A."/>
            <person name="Wilkins M.J."/>
            <person name="Williams K.H."/>
            <person name="Banfield J.F."/>
        </authorList>
    </citation>
    <scope>NUCLEOTIDE SEQUENCE [LARGE SCALE GENOMIC DNA]</scope>
</reference>
<evidence type="ECO:0000256" key="1">
    <source>
        <dbReference type="SAM" id="SignalP"/>
    </source>
</evidence>
<protein>
    <submittedName>
        <fullName evidence="2">Uncharacterized protein</fullName>
    </submittedName>
</protein>
<dbReference type="AlphaFoldDB" id="A0A0G0LKJ1"/>
<comment type="caution">
    <text evidence="2">The sequence shown here is derived from an EMBL/GenBank/DDBJ whole genome shotgun (WGS) entry which is preliminary data.</text>
</comment>
<gene>
    <name evidence="2" type="ORF">UT17_C0002G0091</name>
</gene>
<sequence length="247" mass="25916">MTKFNSGKASILALTSAFAVAAFFLGKSFTLILASPAGDVPKAYCHAAGLTGTTHFNYHYNKAWTAHFYDNGSPKAGHEDDFYTLIGDRDCDGQVDSTPTPTPTDCDGDCPTATPEPTDDVCPNIEGVQDSVPEGYFVNNDDNCVEGEEPTPEPTPTPNPDVCANIDGVQTGVPSGLHMDAGNVNCVSFSDSNPPEVPYTPQGQVLGASTMAGTGSFAENLYMGIMGVGAILTLKGAKNFKKAFKKA</sequence>
<keyword evidence="1" id="KW-0732">Signal</keyword>
<proteinExistence type="predicted"/>
<feature type="chain" id="PRO_5002533327" evidence="1">
    <location>
        <begin position="22"/>
        <end position="247"/>
    </location>
</feature>
<evidence type="ECO:0000313" key="2">
    <source>
        <dbReference type="EMBL" id="KKQ92428.1"/>
    </source>
</evidence>
<dbReference type="STRING" id="1618572.UT17_C0002G0091"/>
<name>A0A0G0LKJ1_9BACT</name>
<organism evidence="2 3">
    <name type="scientific">Candidatus Woesebacteria bacterium GW2011_GWB1_39_10</name>
    <dbReference type="NCBI Taxonomy" id="1618572"/>
    <lineage>
        <taxon>Bacteria</taxon>
        <taxon>Candidatus Woeseibacteriota</taxon>
    </lineage>
</organism>
<evidence type="ECO:0000313" key="3">
    <source>
        <dbReference type="Proteomes" id="UP000034774"/>
    </source>
</evidence>
<dbReference type="Proteomes" id="UP000034774">
    <property type="component" value="Unassembled WGS sequence"/>
</dbReference>
<feature type="signal peptide" evidence="1">
    <location>
        <begin position="1"/>
        <end position="21"/>
    </location>
</feature>